<accession>A0AAD5U132</accession>
<feature type="domain" description="DML1/Misato tubulin" evidence="6">
    <location>
        <begin position="118"/>
        <end position="297"/>
    </location>
</feature>
<dbReference type="InterPro" id="IPR019605">
    <property type="entry name" value="Misato_II_tubulin-like"/>
</dbReference>
<comment type="caution">
    <text evidence="7">The sequence shown here is derived from an EMBL/GenBank/DDBJ whole genome shotgun (WGS) entry which is preliminary data.</text>
</comment>
<proteinExistence type="inferred from homology"/>
<dbReference type="PANTHER" id="PTHR13391">
    <property type="entry name" value="MITOCHONDRIAL DISTRIBUTION REGULATOR MISATO"/>
    <property type="match status" value="1"/>
</dbReference>
<evidence type="ECO:0000259" key="5">
    <source>
        <dbReference type="Pfam" id="PF10644"/>
    </source>
</evidence>
<dbReference type="SUPFAM" id="SSF52490">
    <property type="entry name" value="Tubulin nucleotide-binding domain-like"/>
    <property type="match status" value="1"/>
</dbReference>
<evidence type="ECO:0000259" key="6">
    <source>
        <dbReference type="Pfam" id="PF14881"/>
    </source>
</evidence>
<comment type="similarity">
    <text evidence="3">Belongs to the misato family.</text>
</comment>
<dbReference type="GO" id="GO:0007005">
    <property type="term" value="P:mitochondrion organization"/>
    <property type="evidence" value="ECO:0007669"/>
    <property type="project" value="InterPro"/>
</dbReference>
<dbReference type="EMBL" id="JADGJW010000468">
    <property type="protein sequence ID" value="KAJ3216628.1"/>
    <property type="molecule type" value="Genomic_DNA"/>
</dbReference>
<gene>
    <name evidence="7" type="primary">DML1</name>
    <name evidence="7" type="ORF">HK099_005790</name>
</gene>
<feature type="domain" description="Misato Segment II tubulin-like" evidence="5">
    <location>
        <begin position="3"/>
        <end position="100"/>
    </location>
</feature>
<evidence type="ECO:0000256" key="1">
    <source>
        <dbReference type="ARBA" id="ARBA00003757"/>
    </source>
</evidence>
<comment type="function">
    <text evidence="1">Involved in the partitioning of the mitochondrial organelle and mitochondrial DNA (mtDNA) inheritance.</text>
</comment>
<evidence type="ECO:0000313" key="7">
    <source>
        <dbReference type="EMBL" id="KAJ3216628.1"/>
    </source>
</evidence>
<dbReference type="InterPro" id="IPR029209">
    <property type="entry name" value="DML1/Misato_tubulin"/>
</dbReference>
<dbReference type="PANTHER" id="PTHR13391:SF0">
    <property type="entry name" value="PROTEIN MISATO HOMOLOG 1"/>
    <property type="match status" value="1"/>
</dbReference>
<evidence type="ECO:0000313" key="8">
    <source>
        <dbReference type="Proteomes" id="UP001211065"/>
    </source>
</evidence>
<dbReference type="Pfam" id="PF14881">
    <property type="entry name" value="Tubulin_3"/>
    <property type="match status" value="1"/>
</dbReference>
<sequence>MKEQIVLQFGNLANYVGTHFWNAQGLYNEDEIDHQVLFGTNSKEEFYPRLVSVDLKGALGSLKSMNFGKQNSETKDTWSGKIQRIEKLQDKKNSFLQDLENSQFDAYSDLKNYSDNLSNSVKYWSDFNQLYYQKNSLYEIPSYTHGDKTSAFSSFVQGSEVFFSQYDDIIDENLRFFLEGSDNLQGFNVMSDVNNGFSGFTANFLENLRDEIPKTSIIVFGINPLADVQRKMSQVMIENANCALAMKYFSESANAYIPLYAPKAGSFPHIKSKLIKPYHWTSIISSAIETITLPTRLPSSQLDLYSMCNLINSSGTTPISSLSASMPFPLQRNTSKDGTFDKGIALEWTDVFRKANVKGSIEWLYNLSLEANYVVKEEFGNLSIFRGLPTTGSKISNQEHEAHLFDEFLNMFPTPPNCSKGYLSKTSFPISNTFPQIFDEQKIDENGLLLKKKDFNYELSSDVDIDFTVKSIPVFGRISSSPSLIKLIRKSLVGLEGIIKNFRVGGGEGWSSTSDYIKTTRANNYDNFDLVSSGFLFRSFDQGQKGLTKEDIENHFQDLLDLETKYEF</sequence>
<protein>
    <submittedName>
        <fullName evidence="7">MtDNA inheritance, partitioning of the mitochondrial organelle</fullName>
    </submittedName>
</protein>
<keyword evidence="4" id="KW-0496">Mitochondrion</keyword>
<dbReference type="AlphaFoldDB" id="A0AAD5U132"/>
<dbReference type="Gene3D" id="3.40.50.1440">
    <property type="entry name" value="Tubulin/FtsZ, GTPase domain"/>
    <property type="match status" value="1"/>
</dbReference>
<dbReference type="InterPro" id="IPR036525">
    <property type="entry name" value="Tubulin/FtsZ_GTPase_sf"/>
</dbReference>
<dbReference type="InterPro" id="IPR049942">
    <property type="entry name" value="DML1/Misato"/>
</dbReference>
<dbReference type="GO" id="GO:0005739">
    <property type="term" value="C:mitochondrion"/>
    <property type="evidence" value="ECO:0007669"/>
    <property type="project" value="UniProtKB-SubCell"/>
</dbReference>
<evidence type="ECO:0000256" key="3">
    <source>
        <dbReference type="ARBA" id="ARBA00008507"/>
    </source>
</evidence>
<dbReference type="Pfam" id="PF10644">
    <property type="entry name" value="Misat_Tub_SegII"/>
    <property type="match status" value="1"/>
</dbReference>
<comment type="subcellular location">
    <subcellularLocation>
        <location evidence="2">Mitochondrion</location>
    </subcellularLocation>
</comment>
<organism evidence="7 8">
    <name type="scientific">Clydaea vesicula</name>
    <dbReference type="NCBI Taxonomy" id="447962"/>
    <lineage>
        <taxon>Eukaryota</taxon>
        <taxon>Fungi</taxon>
        <taxon>Fungi incertae sedis</taxon>
        <taxon>Chytridiomycota</taxon>
        <taxon>Chytridiomycota incertae sedis</taxon>
        <taxon>Chytridiomycetes</taxon>
        <taxon>Lobulomycetales</taxon>
        <taxon>Lobulomycetaceae</taxon>
        <taxon>Clydaea</taxon>
    </lineage>
</organism>
<keyword evidence="8" id="KW-1185">Reference proteome</keyword>
<evidence type="ECO:0000256" key="2">
    <source>
        <dbReference type="ARBA" id="ARBA00004173"/>
    </source>
</evidence>
<evidence type="ECO:0000256" key="4">
    <source>
        <dbReference type="ARBA" id="ARBA00023128"/>
    </source>
</evidence>
<name>A0AAD5U132_9FUNG</name>
<dbReference type="Proteomes" id="UP001211065">
    <property type="component" value="Unassembled WGS sequence"/>
</dbReference>
<reference evidence="7" key="1">
    <citation type="submission" date="2020-05" db="EMBL/GenBank/DDBJ databases">
        <title>Phylogenomic resolution of chytrid fungi.</title>
        <authorList>
            <person name="Stajich J.E."/>
            <person name="Amses K."/>
            <person name="Simmons R."/>
            <person name="Seto K."/>
            <person name="Myers J."/>
            <person name="Bonds A."/>
            <person name="Quandt C.A."/>
            <person name="Barry K."/>
            <person name="Liu P."/>
            <person name="Grigoriev I."/>
            <person name="Longcore J.E."/>
            <person name="James T.Y."/>
        </authorList>
    </citation>
    <scope>NUCLEOTIDE SEQUENCE</scope>
    <source>
        <strain evidence="7">JEL0476</strain>
    </source>
</reference>